<dbReference type="AlphaFoldDB" id="A0A7W9A131"/>
<dbReference type="InterPro" id="IPR054193">
    <property type="entry name" value="DUF6898"/>
</dbReference>
<dbReference type="OrthoDB" id="7362394at2"/>
<name>A0A7W9A131_9CAUL</name>
<evidence type="ECO:0000259" key="1">
    <source>
        <dbReference type="Pfam" id="PF21839"/>
    </source>
</evidence>
<gene>
    <name evidence="2" type="ORF">FHS65_000189</name>
</gene>
<feature type="domain" description="DUF6898" evidence="1">
    <location>
        <begin position="8"/>
        <end position="60"/>
    </location>
</feature>
<sequence>MTNREGPDEVIVEFVRNGAYLKCSVVHVASGVEVSAVGPVTERHGLERIALSKLKRALAARGQWQ</sequence>
<accession>A0A7W9A131</accession>
<keyword evidence="3" id="KW-1185">Reference proteome</keyword>
<organism evidence="2 3">
    <name type="scientific">Brevundimonas halotolerans</name>
    <dbReference type="NCBI Taxonomy" id="69670"/>
    <lineage>
        <taxon>Bacteria</taxon>
        <taxon>Pseudomonadati</taxon>
        <taxon>Pseudomonadota</taxon>
        <taxon>Alphaproteobacteria</taxon>
        <taxon>Caulobacterales</taxon>
        <taxon>Caulobacteraceae</taxon>
        <taxon>Brevundimonas</taxon>
    </lineage>
</organism>
<evidence type="ECO:0000313" key="3">
    <source>
        <dbReference type="Proteomes" id="UP000548978"/>
    </source>
</evidence>
<dbReference type="EMBL" id="JACIJB010000001">
    <property type="protein sequence ID" value="MBB5659471.1"/>
    <property type="molecule type" value="Genomic_DNA"/>
</dbReference>
<dbReference type="Pfam" id="PF21839">
    <property type="entry name" value="DUF6898"/>
    <property type="match status" value="1"/>
</dbReference>
<proteinExistence type="predicted"/>
<protein>
    <recommendedName>
        <fullName evidence="1">DUF6898 domain-containing protein</fullName>
    </recommendedName>
</protein>
<dbReference type="Proteomes" id="UP000548978">
    <property type="component" value="Unassembled WGS sequence"/>
</dbReference>
<evidence type="ECO:0000313" key="2">
    <source>
        <dbReference type="EMBL" id="MBB5659471.1"/>
    </source>
</evidence>
<dbReference type="RefSeq" id="WP_123286473.1">
    <property type="nucleotide sequence ID" value="NZ_JACIJB010000001.1"/>
</dbReference>
<reference evidence="2 3" key="1">
    <citation type="submission" date="2020-08" db="EMBL/GenBank/DDBJ databases">
        <title>Genomic Encyclopedia of Type Strains, Phase IV (KMG-IV): sequencing the most valuable type-strain genomes for metagenomic binning, comparative biology and taxonomic classification.</title>
        <authorList>
            <person name="Goeker M."/>
        </authorList>
    </citation>
    <scope>NUCLEOTIDE SEQUENCE [LARGE SCALE GENOMIC DNA]</scope>
    <source>
        <strain evidence="2 3">DSM 24448</strain>
    </source>
</reference>
<comment type="caution">
    <text evidence="2">The sequence shown here is derived from an EMBL/GenBank/DDBJ whole genome shotgun (WGS) entry which is preliminary data.</text>
</comment>